<feature type="compositionally biased region" description="Pro residues" evidence="1">
    <location>
        <begin position="267"/>
        <end position="277"/>
    </location>
</feature>
<feature type="compositionally biased region" description="Low complexity" evidence="1">
    <location>
        <begin position="251"/>
        <end position="265"/>
    </location>
</feature>
<organism evidence="2 3">
    <name type="scientific">Punctularia strigosozonata (strain HHB-11173)</name>
    <name type="common">White-rot fungus</name>
    <dbReference type="NCBI Taxonomy" id="741275"/>
    <lineage>
        <taxon>Eukaryota</taxon>
        <taxon>Fungi</taxon>
        <taxon>Dikarya</taxon>
        <taxon>Basidiomycota</taxon>
        <taxon>Agaricomycotina</taxon>
        <taxon>Agaricomycetes</taxon>
        <taxon>Corticiales</taxon>
        <taxon>Punctulariaceae</taxon>
        <taxon>Punctularia</taxon>
    </lineage>
</organism>
<feature type="compositionally biased region" description="Polar residues" evidence="1">
    <location>
        <begin position="278"/>
        <end position="304"/>
    </location>
</feature>
<feature type="compositionally biased region" description="Polar residues" evidence="1">
    <location>
        <begin position="532"/>
        <end position="546"/>
    </location>
</feature>
<feature type="compositionally biased region" description="Polar residues" evidence="1">
    <location>
        <begin position="675"/>
        <end position="684"/>
    </location>
</feature>
<evidence type="ECO:0000313" key="2">
    <source>
        <dbReference type="EMBL" id="EIN04949.1"/>
    </source>
</evidence>
<feature type="region of interest" description="Disordered" evidence="1">
    <location>
        <begin position="459"/>
        <end position="795"/>
    </location>
</feature>
<protein>
    <submittedName>
        <fullName evidence="2">Uncharacterized protein</fullName>
    </submittedName>
</protein>
<feature type="region of interest" description="Disordered" evidence="1">
    <location>
        <begin position="317"/>
        <end position="336"/>
    </location>
</feature>
<dbReference type="eggNOG" id="ENOG502SPQQ">
    <property type="taxonomic scope" value="Eukaryota"/>
</dbReference>
<feature type="compositionally biased region" description="Basic and acidic residues" evidence="1">
    <location>
        <begin position="747"/>
        <end position="765"/>
    </location>
</feature>
<dbReference type="AlphaFoldDB" id="R7S4Y3"/>
<dbReference type="KEGG" id="psq:PUNSTDRAFT_116231"/>
<feature type="region of interest" description="Disordered" evidence="1">
    <location>
        <begin position="1"/>
        <end position="228"/>
    </location>
</feature>
<feature type="compositionally biased region" description="Polar residues" evidence="1">
    <location>
        <begin position="433"/>
        <end position="445"/>
    </location>
</feature>
<accession>R7S4Y3</accession>
<keyword evidence="3" id="KW-1185">Reference proteome</keyword>
<name>R7S4Y3_PUNST</name>
<sequence>MPGSLFPRSPSLEPDLHREKQDARRVHFPPGVPSPKHRSLYAPASSDAGPSHSQHRLYPDLPSEHAEPPRTPSSPFRPPLVGSVKEAVRMFRDDPDEANPELLLPKETTSPISKIRSPSRRHGSVRSDERGSPAFSPGSPRKDKGKGKAREGDLSRHEVQDFTSELPSQDEDEEEHSREHYGDISLGTMRTKVRGKELELDKARERERQRDEAGSDADHDDDERRRDKQRIRLLEEEIQRLRAELAKRPVESSSSQSTIASSQETYIPPPPPPPPLPSISTATMTPRTIILSRSQTHPTHSSTDPLLAAARASLKHTEPPVEAPINPLIPVPASRAKRTGRPTVALSHDKMAAFLQEMKSVRLRKVYHDVDGGRAREYDPDASFAGANVTFAAPADWGASWKEAGKETEAEGKRAEASRPLRRRATIGGTAPSPETTAKGNTATSHMRKEGAIIARRAGGTTQTTAQPPKQDANVNTGTVVRQDRVDTGTEGHGAGSRTSEKRKRQESDAGAVHERDTRSVPKKRMAEASAELSTSTTFTEPSTNQPRHHTAWLRKSASNPSFKPSRIPRLASSSEKDQQATPSLCSDNEAEQDGETSSDKMPATPPGGPTRHAAENPSPVALDDTRSAPHVNPRNRTISAVREDVFAKRPPTSPIPRDTPSRPRPPGSVRKSRSLSQPTSIARTESDDPLALPATMPPPARPAASRIPQRHAQPFRPKRRSRGSPSPPPPSRRQSAPVPAVDDMDVERRRFAKAARDKNADKLPEQTPDLSRSVRRSSLAHLQRQRDAEEDSFWGVLEAEEMEVPLRDEGEEDLDVDSGVLVAVGSRSKKRGFLAHGGAGGPSVFMGVGYVDGAQESDVTSE</sequence>
<dbReference type="OMA" id="FMGEGYV"/>
<proteinExistence type="predicted"/>
<feature type="compositionally biased region" description="Basic and acidic residues" evidence="1">
    <location>
        <begin position="403"/>
        <end position="419"/>
    </location>
</feature>
<feature type="compositionally biased region" description="Pro residues" evidence="1">
    <location>
        <begin position="69"/>
        <end position="78"/>
    </location>
</feature>
<feature type="region of interest" description="Disordered" evidence="1">
    <location>
        <begin position="243"/>
        <end position="304"/>
    </location>
</feature>
<feature type="compositionally biased region" description="Basic and acidic residues" evidence="1">
    <location>
        <begin position="504"/>
        <end position="520"/>
    </location>
</feature>
<feature type="compositionally biased region" description="Basic and acidic residues" evidence="1">
    <location>
        <begin position="194"/>
        <end position="228"/>
    </location>
</feature>
<feature type="compositionally biased region" description="Low complexity" evidence="1">
    <location>
        <begin position="459"/>
        <end position="469"/>
    </location>
</feature>
<dbReference type="EMBL" id="JH687552">
    <property type="protein sequence ID" value="EIN04949.1"/>
    <property type="molecule type" value="Genomic_DNA"/>
</dbReference>
<dbReference type="OrthoDB" id="3256736at2759"/>
<dbReference type="GeneID" id="18876794"/>
<evidence type="ECO:0000256" key="1">
    <source>
        <dbReference type="SAM" id="MobiDB-lite"/>
    </source>
</evidence>
<dbReference type="Proteomes" id="UP000054196">
    <property type="component" value="Unassembled WGS sequence"/>
</dbReference>
<gene>
    <name evidence="2" type="ORF">PUNSTDRAFT_116231</name>
</gene>
<feature type="compositionally biased region" description="Basic and acidic residues" evidence="1">
    <location>
        <begin position="14"/>
        <end position="25"/>
    </location>
</feature>
<evidence type="ECO:0000313" key="3">
    <source>
        <dbReference type="Proteomes" id="UP000054196"/>
    </source>
</evidence>
<dbReference type="RefSeq" id="XP_007387872.1">
    <property type="nucleotide sequence ID" value="XM_007387810.1"/>
</dbReference>
<feature type="region of interest" description="Disordered" evidence="1">
    <location>
        <begin position="402"/>
        <end position="447"/>
    </location>
</feature>
<reference evidence="3" key="1">
    <citation type="journal article" date="2012" name="Science">
        <title>The Paleozoic origin of enzymatic lignin decomposition reconstructed from 31 fungal genomes.</title>
        <authorList>
            <person name="Floudas D."/>
            <person name="Binder M."/>
            <person name="Riley R."/>
            <person name="Barry K."/>
            <person name="Blanchette R.A."/>
            <person name="Henrissat B."/>
            <person name="Martinez A.T."/>
            <person name="Otillar R."/>
            <person name="Spatafora J.W."/>
            <person name="Yadav J.S."/>
            <person name="Aerts A."/>
            <person name="Benoit I."/>
            <person name="Boyd A."/>
            <person name="Carlson A."/>
            <person name="Copeland A."/>
            <person name="Coutinho P.M."/>
            <person name="de Vries R.P."/>
            <person name="Ferreira P."/>
            <person name="Findley K."/>
            <person name="Foster B."/>
            <person name="Gaskell J."/>
            <person name="Glotzer D."/>
            <person name="Gorecki P."/>
            <person name="Heitman J."/>
            <person name="Hesse C."/>
            <person name="Hori C."/>
            <person name="Igarashi K."/>
            <person name="Jurgens J.A."/>
            <person name="Kallen N."/>
            <person name="Kersten P."/>
            <person name="Kohler A."/>
            <person name="Kuees U."/>
            <person name="Kumar T.K.A."/>
            <person name="Kuo A."/>
            <person name="LaButti K."/>
            <person name="Larrondo L.F."/>
            <person name="Lindquist E."/>
            <person name="Ling A."/>
            <person name="Lombard V."/>
            <person name="Lucas S."/>
            <person name="Lundell T."/>
            <person name="Martin R."/>
            <person name="McLaughlin D.J."/>
            <person name="Morgenstern I."/>
            <person name="Morin E."/>
            <person name="Murat C."/>
            <person name="Nagy L.G."/>
            <person name="Nolan M."/>
            <person name="Ohm R.A."/>
            <person name="Patyshakuliyeva A."/>
            <person name="Rokas A."/>
            <person name="Ruiz-Duenas F.J."/>
            <person name="Sabat G."/>
            <person name="Salamov A."/>
            <person name="Samejima M."/>
            <person name="Schmutz J."/>
            <person name="Slot J.C."/>
            <person name="St John F."/>
            <person name="Stenlid J."/>
            <person name="Sun H."/>
            <person name="Sun S."/>
            <person name="Syed K."/>
            <person name="Tsang A."/>
            <person name="Wiebenga A."/>
            <person name="Young D."/>
            <person name="Pisabarro A."/>
            <person name="Eastwood D.C."/>
            <person name="Martin F."/>
            <person name="Cullen D."/>
            <person name="Grigoriev I.V."/>
            <person name="Hibbett D.S."/>
        </authorList>
    </citation>
    <scope>NUCLEOTIDE SEQUENCE [LARGE SCALE GENOMIC DNA]</scope>
    <source>
        <strain evidence="3">HHB-11173 SS5</strain>
    </source>
</reference>
<dbReference type="HOGENOM" id="CLU_010167_0_0_1"/>
<feature type="compositionally biased region" description="Basic and acidic residues" evidence="1">
    <location>
        <begin position="140"/>
        <end position="160"/>
    </location>
</feature>